<dbReference type="GO" id="GO:0005524">
    <property type="term" value="F:ATP binding"/>
    <property type="evidence" value="ECO:0007669"/>
    <property type="project" value="UniProtKB-KW"/>
</dbReference>
<dbReference type="eggNOG" id="COG2205">
    <property type="taxonomic scope" value="Bacteria"/>
</dbReference>
<evidence type="ECO:0000256" key="7">
    <source>
        <dbReference type="ARBA" id="ARBA00022741"/>
    </source>
</evidence>
<keyword evidence="6" id="KW-0808">Transferase</keyword>
<dbReference type="InterPro" id="IPR004358">
    <property type="entry name" value="Sig_transdc_His_kin-like_C"/>
</dbReference>
<organism evidence="13 14">
    <name type="scientific">Pseudoalteromonas ruthenica</name>
    <dbReference type="NCBI Taxonomy" id="151081"/>
    <lineage>
        <taxon>Bacteria</taxon>
        <taxon>Pseudomonadati</taxon>
        <taxon>Pseudomonadota</taxon>
        <taxon>Gammaproteobacteria</taxon>
        <taxon>Alteromonadales</taxon>
        <taxon>Pseudoalteromonadaceae</taxon>
        <taxon>Pseudoalteromonas</taxon>
    </lineage>
</organism>
<protein>
    <recommendedName>
        <fullName evidence="3">histidine kinase</fullName>
        <ecNumber evidence="3">2.7.13.3</ecNumber>
    </recommendedName>
</protein>
<keyword evidence="10" id="KW-0472">Membrane</keyword>
<keyword evidence="10" id="KW-0812">Transmembrane</keyword>
<dbReference type="Gene3D" id="1.10.287.130">
    <property type="match status" value="1"/>
</dbReference>
<evidence type="ECO:0000259" key="11">
    <source>
        <dbReference type="PROSITE" id="PS50109"/>
    </source>
</evidence>
<dbReference type="Pfam" id="PF02518">
    <property type="entry name" value="HATPase_c"/>
    <property type="match status" value="1"/>
</dbReference>
<dbReference type="PROSITE" id="PS50885">
    <property type="entry name" value="HAMP"/>
    <property type="match status" value="1"/>
</dbReference>
<dbReference type="SMART" id="SM00388">
    <property type="entry name" value="HisKA"/>
    <property type="match status" value="1"/>
</dbReference>
<keyword evidence="14" id="KW-1185">Reference proteome</keyword>
<dbReference type="OrthoDB" id="9804645at2"/>
<dbReference type="CDD" id="cd00082">
    <property type="entry name" value="HisKA"/>
    <property type="match status" value="1"/>
</dbReference>
<dbReference type="EMBL" id="JXXZ01000004">
    <property type="protein sequence ID" value="KJZ01132.1"/>
    <property type="molecule type" value="Genomic_DNA"/>
</dbReference>
<evidence type="ECO:0000256" key="2">
    <source>
        <dbReference type="ARBA" id="ARBA00004651"/>
    </source>
</evidence>
<evidence type="ECO:0000256" key="4">
    <source>
        <dbReference type="ARBA" id="ARBA00022475"/>
    </source>
</evidence>
<evidence type="ECO:0000313" key="13">
    <source>
        <dbReference type="EMBL" id="KJZ01132.1"/>
    </source>
</evidence>
<dbReference type="SMART" id="SM00387">
    <property type="entry name" value="HATPase_c"/>
    <property type="match status" value="1"/>
</dbReference>
<evidence type="ECO:0000256" key="9">
    <source>
        <dbReference type="ARBA" id="ARBA00022840"/>
    </source>
</evidence>
<evidence type="ECO:0000256" key="8">
    <source>
        <dbReference type="ARBA" id="ARBA00022777"/>
    </source>
</evidence>
<dbReference type="EC" id="2.7.13.3" evidence="3"/>
<comment type="subcellular location">
    <subcellularLocation>
        <location evidence="2">Cell membrane</location>
        <topology evidence="2">Multi-pass membrane protein</topology>
    </subcellularLocation>
</comment>
<evidence type="ECO:0000313" key="14">
    <source>
        <dbReference type="Proteomes" id="UP000033664"/>
    </source>
</evidence>
<dbReference type="SUPFAM" id="SSF55874">
    <property type="entry name" value="ATPase domain of HSP90 chaperone/DNA topoisomerase II/histidine kinase"/>
    <property type="match status" value="1"/>
</dbReference>
<evidence type="ECO:0000256" key="1">
    <source>
        <dbReference type="ARBA" id="ARBA00000085"/>
    </source>
</evidence>
<evidence type="ECO:0000259" key="12">
    <source>
        <dbReference type="PROSITE" id="PS50885"/>
    </source>
</evidence>
<dbReference type="CDD" id="cd06225">
    <property type="entry name" value="HAMP"/>
    <property type="match status" value="1"/>
</dbReference>
<dbReference type="Pfam" id="PF00512">
    <property type="entry name" value="HisKA"/>
    <property type="match status" value="1"/>
</dbReference>
<gene>
    <name evidence="13" type="ORF">TW72_04630</name>
</gene>
<dbReference type="InterPro" id="IPR036890">
    <property type="entry name" value="HATPase_C_sf"/>
</dbReference>
<dbReference type="GeneID" id="58227773"/>
<feature type="domain" description="HAMP" evidence="12">
    <location>
        <begin position="152"/>
        <end position="204"/>
    </location>
</feature>
<evidence type="ECO:0000256" key="5">
    <source>
        <dbReference type="ARBA" id="ARBA00022553"/>
    </source>
</evidence>
<dbReference type="Gene3D" id="3.30.565.10">
    <property type="entry name" value="Histidine kinase-like ATPase, C-terminal domain"/>
    <property type="match status" value="1"/>
</dbReference>
<dbReference type="InterPro" id="IPR003661">
    <property type="entry name" value="HisK_dim/P_dom"/>
</dbReference>
<evidence type="ECO:0000256" key="3">
    <source>
        <dbReference type="ARBA" id="ARBA00012438"/>
    </source>
</evidence>
<dbReference type="GO" id="GO:0000155">
    <property type="term" value="F:phosphorelay sensor kinase activity"/>
    <property type="evidence" value="ECO:0007669"/>
    <property type="project" value="InterPro"/>
</dbReference>
<feature type="domain" description="Histidine kinase" evidence="11">
    <location>
        <begin position="212"/>
        <end position="422"/>
    </location>
</feature>
<dbReference type="InterPro" id="IPR050980">
    <property type="entry name" value="2C_sensor_his_kinase"/>
</dbReference>
<proteinExistence type="predicted"/>
<keyword evidence="5" id="KW-0597">Phosphoprotein</keyword>
<dbReference type="PANTHER" id="PTHR44936:SF10">
    <property type="entry name" value="SENSOR PROTEIN RSTB"/>
    <property type="match status" value="1"/>
</dbReference>
<dbReference type="PANTHER" id="PTHR44936">
    <property type="entry name" value="SENSOR PROTEIN CREC"/>
    <property type="match status" value="1"/>
</dbReference>
<feature type="transmembrane region" description="Helical" evidence="10">
    <location>
        <begin position="133"/>
        <end position="152"/>
    </location>
</feature>
<dbReference type="PROSITE" id="PS50109">
    <property type="entry name" value="HIS_KIN"/>
    <property type="match status" value="1"/>
</dbReference>
<comment type="caution">
    <text evidence="13">The sequence shown here is derived from an EMBL/GenBank/DDBJ whole genome shotgun (WGS) entry which is preliminary data.</text>
</comment>
<keyword evidence="9" id="KW-0067">ATP-binding</keyword>
<name>A0A0F4Q3K7_9GAMM</name>
<dbReference type="RefSeq" id="WP_045978166.1">
    <property type="nucleotide sequence ID" value="NZ_JXXY01000001.1"/>
</dbReference>
<dbReference type="GO" id="GO:0005886">
    <property type="term" value="C:plasma membrane"/>
    <property type="evidence" value="ECO:0007669"/>
    <property type="project" value="UniProtKB-SubCell"/>
</dbReference>
<dbReference type="SMART" id="SM00304">
    <property type="entry name" value="HAMP"/>
    <property type="match status" value="1"/>
</dbReference>
<dbReference type="SUPFAM" id="SSF47384">
    <property type="entry name" value="Homodimeric domain of signal transducing histidine kinase"/>
    <property type="match status" value="1"/>
</dbReference>
<accession>A0A0F4Q3K7</accession>
<sequence length="422" mass="46974">MKKLYLSLLCTALISVVLLSWLIDSFASGPTQQDDFTQQRQVLAGMVSYLSEYEAKNQQQGLDALNQHFKLDIGLENNATLALPPSLITQLYSNSGLVLADNQGLYLVRAADSLNGKHLTMRLPKPKAADHDLLLTVLFYTGVSLCMWLPLIPLTRRISVLSNVTQQFADGHLEKRISASRWSYTTQLERRFNAMAEQINALLDENKLMASSLSHDIRTPIACLRFGLDAAIESDDQGAQQRYLQRMEKDLDTMESMLSSYLSYAALQQQTQQLTYSQTSASLYLHDICEQLQAQAKANGQHIEVRCSNTLKINADLHWLARALINILGNALRYARQSVTVCADIDGHFLAITVEDDGPGIPQAERAAILKPFYQSTKHRSAQGYGLGLAICQKVMVWHHGYLVVSESNSLGGAKFTLKLPL</sequence>
<dbReference type="InterPro" id="IPR003594">
    <property type="entry name" value="HATPase_dom"/>
</dbReference>
<keyword evidence="10" id="KW-1133">Transmembrane helix</keyword>
<dbReference type="InterPro" id="IPR036097">
    <property type="entry name" value="HisK_dim/P_sf"/>
</dbReference>
<evidence type="ECO:0000256" key="6">
    <source>
        <dbReference type="ARBA" id="ARBA00022679"/>
    </source>
</evidence>
<dbReference type="PRINTS" id="PR00344">
    <property type="entry name" value="BCTRLSENSOR"/>
</dbReference>
<keyword evidence="7" id="KW-0547">Nucleotide-binding</keyword>
<dbReference type="PATRIC" id="fig|151081.8.peg.194"/>
<keyword evidence="8" id="KW-0418">Kinase</keyword>
<evidence type="ECO:0000256" key="10">
    <source>
        <dbReference type="SAM" id="Phobius"/>
    </source>
</evidence>
<dbReference type="AlphaFoldDB" id="A0A0F4Q3K7"/>
<dbReference type="Proteomes" id="UP000033664">
    <property type="component" value="Unassembled WGS sequence"/>
</dbReference>
<reference evidence="13 14" key="1">
    <citation type="journal article" date="2015" name="BMC Genomics">
        <title>Genome mining reveals unlocked bioactive potential of marine Gram-negative bacteria.</title>
        <authorList>
            <person name="Machado H."/>
            <person name="Sonnenschein E.C."/>
            <person name="Melchiorsen J."/>
            <person name="Gram L."/>
        </authorList>
    </citation>
    <scope>NUCLEOTIDE SEQUENCE [LARGE SCALE GENOMIC DNA]</scope>
    <source>
        <strain evidence="13 14">S3137</strain>
    </source>
</reference>
<dbReference type="InterPro" id="IPR003660">
    <property type="entry name" value="HAMP_dom"/>
</dbReference>
<keyword evidence="4" id="KW-1003">Cell membrane</keyword>
<comment type="catalytic activity">
    <reaction evidence="1">
        <text>ATP + protein L-histidine = ADP + protein N-phospho-L-histidine.</text>
        <dbReference type="EC" id="2.7.13.3"/>
    </reaction>
</comment>
<dbReference type="InterPro" id="IPR005467">
    <property type="entry name" value="His_kinase_dom"/>
</dbReference>